<dbReference type="EMBL" id="GEDV01009226">
    <property type="protein sequence ID" value="JAP79331.1"/>
    <property type="molecule type" value="Transcribed_RNA"/>
</dbReference>
<feature type="compositionally biased region" description="Polar residues" evidence="2">
    <location>
        <begin position="1117"/>
        <end position="1136"/>
    </location>
</feature>
<feature type="compositionally biased region" description="Polar residues" evidence="2">
    <location>
        <begin position="654"/>
        <end position="669"/>
    </location>
</feature>
<feature type="compositionally biased region" description="Polar residues" evidence="2">
    <location>
        <begin position="1017"/>
        <end position="1033"/>
    </location>
</feature>
<accession>A0A131YN72</accession>
<dbReference type="GO" id="GO:0008270">
    <property type="term" value="F:zinc ion binding"/>
    <property type="evidence" value="ECO:0007669"/>
    <property type="project" value="UniProtKB-KW"/>
</dbReference>
<proteinExistence type="predicted"/>
<feature type="region of interest" description="Disordered" evidence="2">
    <location>
        <begin position="822"/>
        <end position="925"/>
    </location>
</feature>
<evidence type="ECO:0000259" key="3">
    <source>
        <dbReference type="PROSITE" id="PS50157"/>
    </source>
</evidence>
<evidence type="ECO:0000313" key="4">
    <source>
        <dbReference type="EMBL" id="JAP79331.1"/>
    </source>
</evidence>
<keyword evidence="1" id="KW-0863">Zinc-finger</keyword>
<keyword evidence="1" id="KW-0862">Zinc</keyword>
<name>A0A131YN72_RHIAP</name>
<feature type="compositionally biased region" description="Basic residues" evidence="2">
    <location>
        <begin position="899"/>
        <end position="914"/>
    </location>
</feature>
<feature type="compositionally biased region" description="Basic and acidic residues" evidence="2">
    <location>
        <begin position="470"/>
        <end position="482"/>
    </location>
</feature>
<protein>
    <submittedName>
        <fullName evidence="4">Neurofilament heavy polypeptide</fullName>
    </submittedName>
</protein>
<feature type="region of interest" description="Disordered" evidence="2">
    <location>
        <begin position="966"/>
        <end position="1065"/>
    </location>
</feature>
<feature type="domain" description="C2H2-type" evidence="3">
    <location>
        <begin position="1091"/>
        <end position="1121"/>
    </location>
</feature>
<keyword evidence="1" id="KW-0479">Metal-binding</keyword>
<feature type="compositionally biased region" description="Basic and acidic residues" evidence="2">
    <location>
        <begin position="638"/>
        <end position="648"/>
    </location>
</feature>
<dbReference type="PROSITE" id="PS50157">
    <property type="entry name" value="ZINC_FINGER_C2H2_2"/>
    <property type="match status" value="1"/>
</dbReference>
<dbReference type="InterPro" id="IPR013087">
    <property type="entry name" value="Znf_C2H2_type"/>
</dbReference>
<feature type="compositionally biased region" description="Polar residues" evidence="2">
    <location>
        <begin position="226"/>
        <end position="237"/>
    </location>
</feature>
<feature type="region of interest" description="Disordered" evidence="2">
    <location>
        <begin position="137"/>
        <end position="237"/>
    </location>
</feature>
<feature type="compositionally biased region" description="Low complexity" evidence="2">
    <location>
        <begin position="980"/>
        <end position="994"/>
    </location>
</feature>
<feature type="compositionally biased region" description="Basic and acidic residues" evidence="2">
    <location>
        <begin position="853"/>
        <end position="862"/>
    </location>
</feature>
<feature type="compositionally biased region" description="Basic and acidic residues" evidence="2">
    <location>
        <begin position="997"/>
        <end position="1012"/>
    </location>
</feature>
<sequence length="1136" mass="123369">MSEHGKEVQPIIVVVEENSENVVVQAFSRDSEAAGDEAAFTVNQLDNAISAALPEQLTGVETITTSEGQQLLVLSQDANGKLVSMEGTQVEHSAAVLDTGSSCHEVSKGNIAEQCAASPESSQMELQQECKILSEENGSSEVNAIPDNVHVPEESAECEYESESKPRKAAPIGVSKSSKTSSSDVPVNLGQGDSSKCREKPASSCREPVQVTEEKKNGIMDMNVGDNHSSDMTVPSVQSIKPGTEVHLNTSKMPSAPLIVGEKLDTADILDADKYTKEDSPCAVWDSKSSETAGNTLEVSECQGQGARVQSMDDVCASQTSSKHFIIDTTTNPLLGKKNDKSLPVVAEHSEVPSKESLEVGQNTKVCSKRASQSANVEQQNEPLSQIIRCSSDSTTVTGPLHKSLEPGASKHSVILRADAAGLAKSRVGHPPQCQTKGNASVKNVSILKPQAWSPFASSYSEASSSALHKKQESLEEKEGTKCTRYGAVEDEKSASHPVSTAVEKSLESRYEHADFNIQSLPADPEELSQTSHSGVVHNIDKPEEESTSAKLYCAHQKTNKPGQISLKGETLKVQPAASILSSNVITDNEKAKSQLIEKDNPLTELCDVLKENSQSTLDHQTKSIQKEEAFQLSQVKTSHEMPKKQSDKMTLIPVTSSYAESKLQGSPHNESHKAHKASQKRESESVQEEPSDATLVADQGSQPNITKEHCEVQPQASSELDTEENELQKETTDSIDILPGKLADNIEMHISKCHDSKNVSEHSTQRDDVGQLQELHDSEHQVKDACEKTEIRAKAFNQDIQEQVEGLTTVTDMNITNVPETYTSLEKGAGKSSAKGPPTDKLLAALDLVPRPPDDSAKEQDVTAEEPCPASATSDLGNGETKPENECLDEQEDDTPSKKRWSLRTPTKPRKRVIIPDSDDEDFEAYVSEDVQPVTQKSKSEEAFDVLLDFFKKEQAQKAAVETVAMRKRSARKVGRLPSKSSSARSRSSDANSTPFEKEPAVKAAKVKDVVKPTVRKSQPVHTSCTTSQATAVKQARKRRSEPVKVVPHKKSVGDGAGSRIPSMSDTFAGDIRIRCQKPNSSMDKMTSRYHCSKCGFRSARMENIVRHHKQDCPYSKQQPAWDSKALKSTNSALA</sequence>
<evidence type="ECO:0000256" key="1">
    <source>
        <dbReference type="PROSITE-ProRule" id="PRU00042"/>
    </source>
</evidence>
<organism evidence="4">
    <name type="scientific">Rhipicephalus appendiculatus</name>
    <name type="common">Brown ear tick</name>
    <dbReference type="NCBI Taxonomy" id="34631"/>
    <lineage>
        <taxon>Eukaryota</taxon>
        <taxon>Metazoa</taxon>
        <taxon>Ecdysozoa</taxon>
        <taxon>Arthropoda</taxon>
        <taxon>Chelicerata</taxon>
        <taxon>Arachnida</taxon>
        <taxon>Acari</taxon>
        <taxon>Parasitiformes</taxon>
        <taxon>Ixodida</taxon>
        <taxon>Ixodoidea</taxon>
        <taxon>Ixodidae</taxon>
        <taxon>Rhipicephalinae</taxon>
        <taxon>Rhipicephalus</taxon>
        <taxon>Rhipicephalus</taxon>
    </lineage>
</organism>
<reference evidence="4" key="1">
    <citation type="journal article" date="2016" name="Ticks Tick Borne Dis.">
        <title>De novo assembly and annotation of the salivary gland transcriptome of Rhipicephalus appendiculatus male and female ticks during blood feeding.</title>
        <authorList>
            <person name="de Castro M.H."/>
            <person name="de Klerk D."/>
            <person name="Pienaar R."/>
            <person name="Latif A.A."/>
            <person name="Rees D.J."/>
            <person name="Mans B.J."/>
        </authorList>
    </citation>
    <scope>NUCLEOTIDE SEQUENCE</scope>
    <source>
        <tissue evidence="4">Salivary glands</tissue>
    </source>
</reference>
<feature type="region of interest" description="Disordered" evidence="2">
    <location>
        <begin position="1114"/>
        <end position="1136"/>
    </location>
</feature>
<evidence type="ECO:0000256" key="2">
    <source>
        <dbReference type="SAM" id="MobiDB-lite"/>
    </source>
</evidence>
<feature type="compositionally biased region" description="Basic residues" evidence="2">
    <location>
        <begin position="967"/>
        <end position="976"/>
    </location>
</feature>
<dbReference type="AlphaFoldDB" id="A0A131YN72"/>
<feature type="region of interest" description="Disordered" evidence="2">
    <location>
        <begin position="459"/>
        <end position="482"/>
    </location>
</feature>
<feature type="region of interest" description="Disordered" evidence="2">
    <location>
        <begin position="629"/>
        <end position="735"/>
    </location>
</feature>